<sequence>MRKLTEKQKRFVEEYLIDLNATQAAIRAGYSVKRASEIGYQLLQKTTVSEAIAAAMAERSRRTGITQDRVIQELAKIAFAKMTDFVEWDGEGVHFRDSSQLSDEDAACVAEVTEQEIEFESGKKKTKKIKLHDKVAALEKLGRHLGIFNDKLELGGNVKLVFEDDYGDDNQA</sequence>
<dbReference type="Proteomes" id="UP000029267">
    <property type="component" value="Unassembled WGS sequence"/>
</dbReference>
<organism evidence="3 4">
    <name type="scientific">Geobacillus icigianus</name>
    <dbReference type="NCBI Taxonomy" id="1430331"/>
    <lineage>
        <taxon>Bacteria</taxon>
        <taxon>Bacillati</taxon>
        <taxon>Bacillota</taxon>
        <taxon>Bacilli</taxon>
        <taxon>Bacillales</taxon>
        <taxon>Anoxybacillaceae</taxon>
        <taxon>Geobacillus</taxon>
    </lineage>
</organism>
<dbReference type="EMBL" id="JPYA02000001">
    <property type="protein sequence ID" value="MEB3750033.1"/>
    <property type="molecule type" value="Genomic_DNA"/>
</dbReference>
<evidence type="ECO:0000256" key="2">
    <source>
        <dbReference type="ARBA" id="ARBA00023219"/>
    </source>
</evidence>
<dbReference type="PANTHER" id="PTHR41328">
    <property type="entry name" value="TERMINASE SMALL SUBUNIT-RELATED"/>
    <property type="match status" value="1"/>
</dbReference>
<dbReference type="Gene3D" id="1.10.10.1400">
    <property type="entry name" value="Terminase, small subunit, N-terminal DNA-binding domain, HTH motif"/>
    <property type="match status" value="1"/>
</dbReference>
<accession>A0ABU6BF22</accession>
<dbReference type="InterPro" id="IPR052404">
    <property type="entry name" value="SPP1-like_terminase"/>
</dbReference>
<dbReference type="PANTHER" id="PTHR41328:SF2">
    <property type="entry name" value="TERMINASE SMALL SUBUNIT"/>
    <property type="match status" value="1"/>
</dbReference>
<dbReference type="Pfam" id="PF03592">
    <property type="entry name" value="Terminase_2"/>
    <property type="match status" value="1"/>
</dbReference>
<evidence type="ECO:0000313" key="4">
    <source>
        <dbReference type="Proteomes" id="UP000029267"/>
    </source>
</evidence>
<name>A0ABU6BF22_9BACL</name>
<proteinExistence type="predicted"/>
<keyword evidence="1" id="KW-1188">Viral release from host cell</keyword>
<keyword evidence="4" id="KW-1185">Reference proteome</keyword>
<protein>
    <recommendedName>
        <fullName evidence="5">Terminase small subunit</fullName>
    </recommendedName>
</protein>
<dbReference type="InterPro" id="IPR005335">
    <property type="entry name" value="Terminase_ssu"/>
</dbReference>
<dbReference type="RefSeq" id="WP_019417347.1">
    <property type="nucleotide sequence ID" value="NZ_JPYA02000001.1"/>
</dbReference>
<comment type="caution">
    <text evidence="3">The sequence shown here is derived from an EMBL/GenBank/DDBJ whole genome shotgun (WGS) entry which is preliminary data.</text>
</comment>
<keyword evidence="2" id="KW-0231">Viral genome packaging</keyword>
<reference evidence="3 4" key="1">
    <citation type="journal article" date="2014" name="Genome Announc.">
        <title>Draft Genome Sequence of Geobacillus icigianus Strain G1w1T Isolated from Hot Springs in the Valley of Geysers, Kamchatka (Russian Federation).</title>
        <authorList>
            <person name="Bryanskaya A.V."/>
            <person name="Rozanov A.S."/>
            <person name="Logacheva M.D."/>
            <person name="Kotenko A.V."/>
            <person name="Peltek S.E."/>
        </authorList>
    </citation>
    <scope>NUCLEOTIDE SEQUENCE [LARGE SCALE GENOMIC DNA]</scope>
    <source>
        <strain evidence="3 4">G1w1</strain>
    </source>
</reference>
<evidence type="ECO:0008006" key="5">
    <source>
        <dbReference type="Google" id="ProtNLM"/>
    </source>
</evidence>
<gene>
    <name evidence="3" type="ORF">EP10_000872</name>
</gene>
<dbReference type="InterPro" id="IPR038713">
    <property type="entry name" value="Terminase_Gp1_N_sf"/>
</dbReference>
<evidence type="ECO:0000256" key="1">
    <source>
        <dbReference type="ARBA" id="ARBA00022612"/>
    </source>
</evidence>
<evidence type="ECO:0000313" key="3">
    <source>
        <dbReference type="EMBL" id="MEB3750033.1"/>
    </source>
</evidence>